<feature type="coiled-coil region" evidence="1">
    <location>
        <begin position="35"/>
        <end position="76"/>
    </location>
</feature>
<evidence type="ECO:0000313" key="2">
    <source>
        <dbReference type="EMBL" id="GHP09196.1"/>
    </source>
</evidence>
<keyword evidence="1" id="KW-0175">Coiled coil</keyword>
<dbReference type="EMBL" id="BNJQ01000024">
    <property type="protein sequence ID" value="GHP09196.1"/>
    <property type="molecule type" value="Genomic_DNA"/>
</dbReference>
<dbReference type="AlphaFoldDB" id="A0A830HP14"/>
<keyword evidence="3" id="KW-1185">Reference proteome</keyword>
<name>A0A830HP14_9CHLO</name>
<protein>
    <submittedName>
        <fullName evidence="2">Uncharacterized protein</fullName>
    </submittedName>
</protein>
<dbReference type="Proteomes" id="UP000660262">
    <property type="component" value="Unassembled WGS sequence"/>
</dbReference>
<gene>
    <name evidence="2" type="ORF">PPROV_000793300</name>
</gene>
<reference evidence="2" key="1">
    <citation type="submission" date="2020-10" db="EMBL/GenBank/DDBJ databases">
        <title>Unveiling of a novel bifunctional photoreceptor, Dualchrome1, isolated from a cosmopolitan green alga.</title>
        <authorList>
            <person name="Suzuki S."/>
            <person name="Kawachi M."/>
        </authorList>
    </citation>
    <scope>NUCLEOTIDE SEQUENCE</scope>
    <source>
        <strain evidence="2">NIES 2893</strain>
    </source>
</reference>
<accession>A0A830HP14</accession>
<organism evidence="2 3">
    <name type="scientific">Pycnococcus provasolii</name>
    <dbReference type="NCBI Taxonomy" id="41880"/>
    <lineage>
        <taxon>Eukaryota</taxon>
        <taxon>Viridiplantae</taxon>
        <taxon>Chlorophyta</taxon>
        <taxon>Pseudoscourfieldiophyceae</taxon>
        <taxon>Pseudoscourfieldiales</taxon>
        <taxon>Pycnococcaceae</taxon>
        <taxon>Pycnococcus</taxon>
    </lineage>
</organism>
<evidence type="ECO:0000256" key="1">
    <source>
        <dbReference type="SAM" id="Coils"/>
    </source>
</evidence>
<comment type="caution">
    <text evidence="2">The sequence shown here is derived from an EMBL/GenBank/DDBJ whole genome shotgun (WGS) entry which is preliminary data.</text>
</comment>
<sequence>MSFVAYATTHVFISKETSIHANLDTTSRVKAETYLVQVEAQYQEALERAYEAEKRAREAEAKAAGLQEKVEELQKRAREAGAFYIYDAQQVENMHEEAEN</sequence>
<proteinExistence type="predicted"/>
<evidence type="ECO:0000313" key="3">
    <source>
        <dbReference type="Proteomes" id="UP000660262"/>
    </source>
</evidence>